<dbReference type="AlphaFoldDB" id="A0A915HIF5"/>
<feature type="region of interest" description="Disordered" evidence="1">
    <location>
        <begin position="33"/>
        <end position="64"/>
    </location>
</feature>
<evidence type="ECO:0000313" key="2">
    <source>
        <dbReference type="Proteomes" id="UP000887565"/>
    </source>
</evidence>
<name>A0A915HIF5_ROMCU</name>
<organism evidence="2 3">
    <name type="scientific">Romanomermis culicivorax</name>
    <name type="common">Nematode worm</name>
    <dbReference type="NCBI Taxonomy" id="13658"/>
    <lineage>
        <taxon>Eukaryota</taxon>
        <taxon>Metazoa</taxon>
        <taxon>Ecdysozoa</taxon>
        <taxon>Nematoda</taxon>
        <taxon>Enoplea</taxon>
        <taxon>Dorylaimia</taxon>
        <taxon>Mermithida</taxon>
        <taxon>Mermithoidea</taxon>
        <taxon>Mermithidae</taxon>
        <taxon>Romanomermis</taxon>
    </lineage>
</organism>
<protein>
    <submittedName>
        <fullName evidence="3">Uncharacterized protein</fullName>
    </submittedName>
</protein>
<dbReference type="WBParaSite" id="nRc.2.0.1.t01793-RA">
    <property type="protein sequence ID" value="nRc.2.0.1.t01793-RA"/>
    <property type="gene ID" value="nRc.2.0.1.g01793"/>
</dbReference>
<reference evidence="3" key="1">
    <citation type="submission" date="2022-11" db="UniProtKB">
        <authorList>
            <consortium name="WormBaseParasite"/>
        </authorList>
    </citation>
    <scope>IDENTIFICATION</scope>
</reference>
<evidence type="ECO:0000313" key="3">
    <source>
        <dbReference type="WBParaSite" id="nRc.2.0.1.t01793-RA"/>
    </source>
</evidence>
<evidence type="ECO:0000256" key="1">
    <source>
        <dbReference type="SAM" id="MobiDB-lite"/>
    </source>
</evidence>
<accession>A0A915HIF5</accession>
<keyword evidence="2" id="KW-1185">Reference proteome</keyword>
<proteinExistence type="predicted"/>
<sequence length="64" mass="7562">MMRFDLSVRVTTLRRNVQMRPFHLHFDGLRNQMSPALHGRRSGGRHVANERINEPHQNEKNDAK</sequence>
<feature type="compositionally biased region" description="Basic and acidic residues" evidence="1">
    <location>
        <begin position="47"/>
        <end position="64"/>
    </location>
</feature>
<dbReference type="Proteomes" id="UP000887565">
    <property type="component" value="Unplaced"/>
</dbReference>